<dbReference type="RefSeq" id="WP_138235013.1">
    <property type="nucleotide sequence ID" value="NZ_VANI01000007.1"/>
</dbReference>
<keyword evidence="2" id="KW-1185">Reference proteome</keyword>
<gene>
    <name evidence="1" type="ORF">FDY93_06865</name>
</gene>
<comment type="caution">
    <text evidence="1">The sequence shown here is derived from an EMBL/GenBank/DDBJ whole genome shotgun (WGS) entry which is preliminary data.</text>
</comment>
<sequence length="77" mass="8640">MWCARVDVPLAGRGLGGHASFRVSYRFQCDNLAQLSGVNMALFLSFPDIHEIKVQWLTPERQGATTLTAQHNQLQLK</sequence>
<proteinExistence type="predicted"/>
<reference evidence="1 2" key="1">
    <citation type="submission" date="2019-05" db="EMBL/GenBank/DDBJ databases">
        <title>Microbulbifer harenosus sp. nov., an alginate-degrading bacterium isolated from coastal sand.</title>
        <authorList>
            <person name="Huang H."/>
            <person name="Mo K."/>
            <person name="Bao S."/>
        </authorList>
    </citation>
    <scope>NUCLEOTIDE SEQUENCE [LARGE SCALE GENOMIC DNA]</scope>
    <source>
        <strain evidence="1 2">HB161719</strain>
    </source>
</reference>
<organism evidence="1 2">
    <name type="scientific">Microbulbifer harenosus</name>
    <dbReference type="NCBI Taxonomy" id="2576840"/>
    <lineage>
        <taxon>Bacteria</taxon>
        <taxon>Pseudomonadati</taxon>
        <taxon>Pseudomonadota</taxon>
        <taxon>Gammaproteobacteria</taxon>
        <taxon>Cellvibrionales</taxon>
        <taxon>Microbulbiferaceae</taxon>
        <taxon>Microbulbifer</taxon>
    </lineage>
</organism>
<dbReference type="InterPro" id="IPR021253">
    <property type="entry name" value="ZrgA-like"/>
</dbReference>
<name>A0ABY2UJ29_9GAMM</name>
<accession>A0ABY2UJ29</accession>
<dbReference type="Pfam" id="PF10986">
    <property type="entry name" value="ZrgA"/>
    <property type="match status" value="1"/>
</dbReference>
<evidence type="ECO:0000313" key="2">
    <source>
        <dbReference type="Proteomes" id="UP000306791"/>
    </source>
</evidence>
<evidence type="ECO:0000313" key="1">
    <source>
        <dbReference type="EMBL" id="TLM78140.1"/>
    </source>
</evidence>
<dbReference type="Proteomes" id="UP000306791">
    <property type="component" value="Unassembled WGS sequence"/>
</dbReference>
<protein>
    <submittedName>
        <fullName evidence="1">DUF2796 domain-containing protein</fullName>
    </submittedName>
</protein>
<dbReference type="EMBL" id="VANI01000007">
    <property type="protein sequence ID" value="TLM78140.1"/>
    <property type="molecule type" value="Genomic_DNA"/>
</dbReference>